<accession>A0A2P2QA04</accession>
<reference evidence="1" key="1">
    <citation type="submission" date="2018-02" db="EMBL/GenBank/DDBJ databases">
        <title>Rhizophora mucronata_Transcriptome.</title>
        <authorList>
            <person name="Meera S.P."/>
            <person name="Sreeshan A."/>
            <person name="Augustine A."/>
        </authorList>
    </citation>
    <scope>NUCLEOTIDE SEQUENCE</scope>
    <source>
        <tissue evidence="1">Leaf</tissue>
    </source>
</reference>
<dbReference type="EMBL" id="GGEC01083347">
    <property type="protein sequence ID" value="MBX63831.1"/>
    <property type="molecule type" value="Transcribed_RNA"/>
</dbReference>
<organism evidence="1">
    <name type="scientific">Rhizophora mucronata</name>
    <name type="common">Asiatic mangrove</name>
    <dbReference type="NCBI Taxonomy" id="61149"/>
    <lineage>
        <taxon>Eukaryota</taxon>
        <taxon>Viridiplantae</taxon>
        <taxon>Streptophyta</taxon>
        <taxon>Embryophyta</taxon>
        <taxon>Tracheophyta</taxon>
        <taxon>Spermatophyta</taxon>
        <taxon>Magnoliopsida</taxon>
        <taxon>eudicotyledons</taxon>
        <taxon>Gunneridae</taxon>
        <taxon>Pentapetalae</taxon>
        <taxon>rosids</taxon>
        <taxon>fabids</taxon>
        <taxon>Malpighiales</taxon>
        <taxon>Rhizophoraceae</taxon>
        <taxon>Rhizophora</taxon>
    </lineage>
</organism>
<proteinExistence type="predicted"/>
<name>A0A2P2QA04_RHIMU</name>
<evidence type="ECO:0000313" key="1">
    <source>
        <dbReference type="EMBL" id="MBX63831.1"/>
    </source>
</evidence>
<protein>
    <submittedName>
        <fullName evidence="1">Uncharacterized protein</fullName>
    </submittedName>
</protein>
<sequence>MDYFSKKRGHGLGI</sequence>